<dbReference type="RefSeq" id="WP_067666477.1">
    <property type="nucleotide sequence ID" value="NZ_CBCSIK010000008.1"/>
</dbReference>
<evidence type="ECO:0000313" key="1">
    <source>
        <dbReference type="EMBL" id="KYQ73186.1"/>
    </source>
</evidence>
<dbReference type="InterPro" id="IPR029033">
    <property type="entry name" value="His_PPase_superfam"/>
</dbReference>
<dbReference type="GO" id="GO:0016791">
    <property type="term" value="F:phosphatase activity"/>
    <property type="evidence" value="ECO:0007669"/>
    <property type="project" value="TreeGrafter"/>
</dbReference>
<comment type="caution">
    <text evidence="1">The sequence shown here is derived from an EMBL/GenBank/DDBJ whole genome shotgun (WGS) entry which is preliminary data.</text>
</comment>
<dbReference type="SMART" id="SM00855">
    <property type="entry name" value="PGAM"/>
    <property type="match status" value="1"/>
</dbReference>
<dbReference type="Proteomes" id="UP000076276">
    <property type="component" value="Unassembled WGS sequence"/>
</dbReference>
<dbReference type="STRING" id="1806892.AZH43_07090"/>
<keyword evidence="2" id="KW-1185">Reference proteome</keyword>
<dbReference type="CDD" id="cd07067">
    <property type="entry name" value="HP_PGM_like"/>
    <property type="match status" value="1"/>
</dbReference>
<proteinExistence type="predicted"/>
<dbReference type="InterPro" id="IPR050275">
    <property type="entry name" value="PGM_Phosphatase"/>
</dbReference>
<dbReference type="EMBL" id="LUAW01000011">
    <property type="protein sequence ID" value="KYQ73186.1"/>
    <property type="molecule type" value="Genomic_DNA"/>
</dbReference>
<dbReference type="Gene3D" id="3.40.50.1240">
    <property type="entry name" value="Phosphoglycerate mutase-like"/>
    <property type="match status" value="1"/>
</dbReference>
<dbReference type="Pfam" id="PF00300">
    <property type="entry name" value="His_Phos_1"/>
    <property type="match status" value="1"/>
</dbReference>
<name>A0A151Y5A4_9GAMM</name>
<sequence>MLQIDLLRHGKTELSHTLRGSTDDALTAEGWQQMQQTLEQSLNAEMAWDVIFSSPLQRCHQFAAQTAQRLGLELKVLPSLQEMHFGDWEAAAVQHIYETEPKALEQFWLQPTQFSPPNAENIQDFEKRVMSGLGQMFEILQSRNYQRALVVTHGGVIKLLKCKALQHPLDDLLKMTAELGQLSHFELDDADTFRLVENQS</sequence>
<gene>
    <name evidence="1" type="ORF">AZH43_07090</name>
</gene>
<protein>
    <submittedName>
        <fullName evidence="1">Fructose-2,6-bisphosphatase</fullName>
    </submittedName>
</protein>
<reference evidence="1 2" key="1">
    <citation type="submission" date="2016-03" db="EMBL/GenBank/DDBJ databases">
        <title>Acinetobacter genomospecies 28 strain ANC 4149.</title>
        <authorList>
            <person name="Radolfova-Krizova L."/>
            <person name="Nemec A."/>
        </authorList>
    </citation>
    <scope>NUCLEOTIDE SEQUENCE [LARGE SCALE GENOMIC DNA]</scope>
    <source>
        <strain evidence="1 2">ANC 4149</strain>
    </source>
</reference>
<evidence type="ECO:0000313" key="2">
    <source>
        <dbReference type="Proteomes" id="UP000076276"/>
    </source>
</evidence>
<dbReference type="AlphaFoldDB" id="A0A151Y5A4"/>
<dbReference type="PANTHER" id="PTHR48100">
    <property type="entry name" value="BROAD-SPECIFICITY PHOSPHATASE YOR283W-RELATED"/>
    <property type="match status" value="1"/>
</dbReference>
<dbReference type="PANTHER" id="PTHR48100:SF1">
    <property type="entry name" value="HISTIDINE PHOSPHATASE FAMILY PROTEIN-RELATED"/>
    <property type="match status" value="1"/>
</dbReference>
<organism evidence="1 2">
    <name type="scientific">Acinetobacter pragensis</name>
    <dbReference type="NCBI Taxonomy" id="1806892"/>
    <lineage>
        <taxon>Bacteria</taxon>
        <taxon>Pseudomonadati</taxon>
        <taxon>Pseudomonadota</taxon>
        <taxon>Gammaproteobacteria</taxon>
        <taxon>Moraxellales</taxon>
        <taxon>Moraxellaceae</taxon>
        <taxon>Acinetobacter</taxon>
    </lineage>
</organism>
<dbReference type="GO" id="GO:0005737">
    <property type="term" value="C:cytoplasm"/>
    <property type="evidence" value="ECO:0007669"/>
    <property type="project" value="TreeGrafter"/>
</dbReference>
<dbReference type="PIRSF" id="PIRSF000709">
    <property type="entry name" value="6PFK_2-Ptase"/>
    <property type="match status" value="1"/>
</dbReference>
<accession>A0A151Y5A4</accession>
<dbReference type="InterPro" id="IPR013078">
    <property type="entry name" value="His_Pase_superF_clade-1"/>
</dbReference>
<dbReference type="SUPFAM" id="SSF53254">
    <property type="entry name" value="Phosphoglycerate mutase-like"/>
    <property type="match status" value="1"/>
</dbReference>
<dbReference type="OrthoDB" id="9783269at2"/>